<evidence type="ECO:0000256" key="6">
    <source>
        <dbReference type="PIRSR" id="PIRSR000106-2"/>
    </source>
</evidence>
<dbReference type="GO" id="GO:0051287">
    <property type="term" value="F:NAD binding"/>
    <property type="evidence" value="ECO:0007669"/>
    <property type="project" value="InterPro"/>
</dbReference>
<protein>
    <recommendedName>
        <fullName evidence="8">Malic enzyme</fullName>
    </recommendedName>
</protein>
<dbReference type="InterPro" id="IPR015884">
    <property type="entry name" value="Malic_enzyme_CS"/>
</dbReference>
<evidence type="ECO:0000256" key="5">
    <source>
        <dbReference type="PIRSR" id="PIRSR000106-1"/>
    </source>
</evidence>
<feature type="active site" description="Proton acceptor" evidence="5">
    <location>
        <position position="201"/>
    </location>
</feature>
<feature type="domain" description="Malic enzyme NAD-binding" evidence="9">
    <location>
        <begin position="297"/>
        <end position="559"/>
    </location>
</feature>
<comment type="cofactor">
    <cofactor evidence="7">
        <name>Mg(2+)</name>
        <dbReference type="ChEBI" id="CHEBI:18420"/>
    </cofactor>
    <cofactor evidence="7">
        <name>Mn(2+)</name>
        <dbReference type="ChEBI" id="CHEBI:29035"/>
    </cofactor>
    <text evidence="7">Divalent metal cations. Prefers magnesium or manganese.</text>
</comment>
<evidence type="ECO:0000259" key="9">
    <source>
        <dbReference type="SMART" id="SM00919"/>
    </source>
</evidence>
<keyword evidence="8" id="KW-0560">Oxidoreductase</keyword>
<dbReference type="AlphaFoldDB" id="A0A5N5QW54"/>
<feature type="active site" description="Proton donor" evidence="5">
    <location>
        <position position="129"/>
    </location>
</feature>
<dbReference type="EMBL" id="SSOP01000004">
    <property type="protein sequence ID" value="KAB5595980.1"/>
    <property type="molecule type" value="Genomic_DNA"/>
</dbReference>
<dbReference type="Proteomes" id="UP000383932">
    <property type="component" value="Unassembled WGS sequence"/>
</dbReference>
<feature type="binding site" evidence="6">
    <location>
        <position position="445"/>
    </location>
    <ligand>
        <name>(S)-malate</name>
        <dbReference type="ChEBI" id="CHEBI:15589"/>
    </ligand>
</feature>
<dbReference type="FunFam" id="3.40.50.10380:FF:000001">
    <property type="entry name" value="NAD-dependent malic enzyme"/>
    <property type="match status" value="1"/>
</dbReference>
<dbReference type="InterPro" id="IPR012302">
    <property type="entry name" value="Malic_NAD-bd"/>
</dbReference>
<dbReference type="PRINTS" id="PR00072">
    <property type="entry name" value="MALOXRDTASE"/>
</dbReference>
<dbReference type="SMART" id="SM01274">
    <property type="entry name" value="malic"/>
    <property type="match status" value="1"/>
</dbReference>
<evidence type="ECO:0000313" key="11">
    <source>
        <dbReference type="EMBL" id="KAB5595980.1"/>
    </source>
</evidence>
<dbReference type="GO" id="GO:0005739">
    <property type="term" value="C:mitochondrion"/>
    <property type="evidence" value="ECO:0007669"/>
    <property type="project" value="TreeGrafter"/>
</dbReference>
<evidence type="ECO:0000256" key="3">
    <source>
        <dbReference type="ARBA" id="ARBA00022723"/>
    </source>
</evidence>
<accession>A0A5N5QW54</accession>
<proteinExistence type="inferred from homology"/>
<evidence type="ECO:0000313" key="12">
    <source>
        <dbReference type="Proteomes" id="UP000383932"/>
    </source>
</evidence>
<dbReference type="NCBIfam" id="NF010052">
    <property type="entry name" value="PRK13529.1"/>
    <property type="match status" value="1"/>
</dbReference>
<dbReference type="GO" id="GO:0004471">
    <property type="term" value="F:malate dehydrogenase (decarboxylating) (NAD+) activity"/>
    <property type="evidence" value="ECO:0007669"/>
    <property type="project" value="TreeGrafter"/>
</dbReference>
<dbReference type="InterPro" id="IPR012301">
    <property type="entry name" value="Malic_N_dom"/>
</dbReference>
<evidence type="ECO:0000256" key="2">
    <source>
        <dbReference type="ARBA" id="ARBA00008785"/>
    </source>
</evidence>
<feature type="binding site" evidence="6">
    <location>
        <position position="490"/>
    </location>
    <ligand>
        <name>(S)-malate</name>
        <dbReference type="ChEBI" id="CHEBI:15589"/>
    </ligand>
</feature>
<dbReference type="SUPFAM" id="SSF53223">
    <property type="entry name" value="Aminoacid dehydrogenase-like, N-terminal domain"/>
    <property type="match status" value="1"/>
</dbReference>
<dbReference type="Pfam" id="PF00390">
    <property type="entry name" value="malic"/>
    <property type="match status" value="1"/>
</dbReference>
<evidence type="ECO:0000256" key="1">
    <source>
        <dbReference type="ARBA" id="ARBA00001936"/>
    </source>
</evidence>
<keyword evidence="3 7" id="KW-0479">Metal-binding</keyword>
<evidence type="ECO:0000256" key="7">
    <source>
        <dbReference type="PIRSR" id="PIRSR000106-3"/>
    </source>
</evidence>
<dbReference type="InterPro" id="IPR036291">
    <property type="entry name" value="NAD(P)-bd_dom_sf"/>
</dbReference>
<gene>
    <name evidence="11" type="ORF">CTheo_497</name>
</gene>
<dbReference type="PANTHER" id="PTHR23406:SF34">
    <property type="entry name" value="NAD-DEPENDENT MALIC ENZYME, MITOCHONDRIAL"/>
    <property type="match status" value="1"/>
</dbReference>
<comment type="cofactor">
    <cofactor evidence="1">
        <name>Mn(2+)</name>
        <dbReference type="ChEBI" id="CHEBI:29035"/>
    </cofactor>
</comment>
<dbReference type="InterPro" id="IPR046346">
    <property type="entry name" value="Aminoacid_DH-like_N_sf"/>
</dbReference>
<dbReference type="PROSITE" id="PS00331">
    <property type="entry name" value="MALIC_ENZYMES"/>
    <property type="match status" value="1"/>
</dbReference>
<keyword evidence="12" id="KW-1185">Reference proteome</keyword>
<organism evidence="11 12">
    <name type="scientific">Ceratobasidium theobromae</name>
    <dbReference type="NCBI Taxonomy" id="1582974"/>
    <lineage>
        <taxon>Eukaryota</taxon>
        <taxon>Fungi</taxon>
        <taxon>Dikarya</taxon>
        <taxon>Basidiomycota</taxon>
        <taxon>Agaricomycotina</taxon>
        <taxon>Agaricomycetes</taxon>
        <taxon>Cantharellales</taxon>
        <taxon>Ceratobasidiaceae</taxon>
        <taxon>Ceratobasidium</taxon>
    </lineage>
</organism>
<feature type="binding site" evidence="7">
    <location>
        <position position="272"/>
    </location>
    <ligand>
        <name>a divalent metal cation</name>
        <dbReference type="ChEBI" id="CHEBI:60240"/>
    </ligand>
</feature>
<comment type="caution">
    <text evidence="11">The sequence shown here is derived from an EMBL/GenBank/DDBJ whole genome shotgun (WGS) entry which is preliminary data.</text>
</comment>
<dbReference type="PIRSF" id="PIRSF000106">
    <property type="entry name" value="ME"/>
    <property type="match status" value="1"/>
</dbReference>
<comment type="similarity">
    <text evidence="2 8">Belongs to the malic enzymes family.</text>
</comment>
<dbReference type="OrthoDB" id="5365701at2759"/>
<feature type="binding site" evidence="7">
    <location>
        <position position="296"/>
    </location>
    <ligand>
        <name>a divalent metal cation</name>
        <dbReference type="ChEBI" id="CHEBI:60240"/>
    </ligand>
</feature>
<name>A0A5N5QW54_9AGAM</name>
<dbReference type="Pfam" id="PF03949">
    <property type="entry name" value="Malic_M"/>
    <property type="match status" value="1"/>
</dbReference>
<dbReference type="GO" id="GO:0046872">
    <property type="term" value="F:metal ion binding"/>
    <property type="evidence" value="ECO:0007669"/>
    <property type="project" value="UniProtKB-KW"/>
</dbReference>
<reference evidence="11 12" key="1">
    <citation type="journal article" date="2019" name="Fungal Biol. Biotechnol.">
        <title>Draft genome sequence of fastidious pathogen Ceratobasidium theobromae, which causes vascular-streak dieback in Theobroma cacao.</title>
        <authorList>
            <person name="Ali S.S."/>
            <person name="Asman A."/>
            <person name="Shao J."/>
            <person name="Firmansyah A.P."/>
            <person name="Susilo A.W."/>
            <person name="Rosmana A."/>
            <person name="McMahon P."/>
            <person name="Junaid M."/>
            <person name="Guest D."/>
            <person name="Kheng T.Y."/>
            <person name="Meinhardt L.W."/>
            <person name="Bailey B.A."/>
        </authorList>
    </citation>
    <scope>NUCLEOTIDE SEQUENCE [LARGE SCALE GENOMIC DNA]</scope>
    <source>
        <strain evidence="11 12">CT2</strain>
    </source>
</reference>
<dbReference type="InterPro" id="IPR001891">
    <property type="entry name" value="Malic_OxRdtase"/>
</dbReference>
<feature type="domain" description="Malic enzyme N-terminal" evidence="10">
    <location>
        <begin position="106"/>
        <end position="287"/>
    </location>
</feature>
<dbReference type="GO" id="GO:0006108">
    <property type="term" value="P:malate metabolic process"/>
    <property type="evidence" value="ECO:0007669"/>
    <property type="project" value="TreeGrafter"/>
</dbReference>
<evidence type="ECO:0000256" key="8">
    <source>
        <dbReference type="RuleBase" id="RU003426"/>
    </source>
</evidence>
<feature type="binding site" evidence="7">
    <location>
        <position position="273"/>
    </location>
    <ligand>
        <name>a divalent metal cation</name>
        <dbReference type="ChEBI" id="CHEBI:60240"/>
    </ligand>
</feature>
<dbReference type="PANTHER" id="PTHR23406">
    <property type="entry name" value="MALIC ENZYME-RELATED"/>
    <property type="match status" value="1"/>
</dbReference>
<dbReference type="GO" id="GO:0005829">
    <property type="term" value="C:cytosol"/>
    <property type="evidence" value="ECO:0007669"/>
    <property type="project" value="TreeGrafter"/>
</dbReference>
<evidence type="ECO:0000256" key="4">
    <source>
        <dbReference type="ARBA" id="ARBA00023027"/>
    </source>
</evidence>
<dbReference type="InterPro" id="IPR037062">
    <property type="entry name" value="Malic_N_dom_sf"/>
</dbReference>
<dbReference type="Gene3D" id="3.40.50.720">
    <property type="entry name" value="NAD(P)-binding Rossmann-like Domain"/>
    <property type="match status" value="1"/>
</dbReference>
<dbReference type="SMART" id="SM00919">
    <property type="entry name" value="Malic_M"/>
    <property type="match status" value="1"/>
</dbReference>
<evidence type="ECO:0000259" key="10">
    <source>
        <dbReference type="SMART" id="SM01274"/>
    </source>
</evidence>
<keyword evidence="4" id="KW-0520">NAD</keyword>
<dbReference type="SUPFAM" id="SSF51735">
    <property type="entry name" value="NAD(P)-binding Rossmann-fold domains"/>
    <property type="match status" value="1"/>
</dbReference>
<dbReference type="Gene3D" id="3.40.50.10380">
    <property type="entry name" value="Malic enzyme, N-terminal domain"/>
    <property type="match status" value="1"/>
</dbReference>
<sequence length="597" mass="66544">MDKILEKFNKFIEEIQHPIENVNWHLLHPDKANTVFHVALRGEALLNNPKWNKGLAFTAEERKAFGLNGRLPGNVQTLDKQCKRAYLQFASRESPVLKNSFLQSLKQQNWVLYYSLISRHLKEMIPIIYTPTEAEAIANYSHLFRKSEGLFLTYTEESNMEKMYLDQVQHRQIDLIVVSDAEAILGIGDQGVGGIGISTAKSTIYSLIGGVDPSKALSVTLDVGTDNKDLLEDELYVGWQHKRVRGDDYDRFVDKFVQLVRKYNPHSLLHFEDFGLTNAQRLLEKYREKHTVFNDDVQGTGAVTLACLMAAVGVTKSKLSDQRIIVFGAGTAGLGITCQLRDAMVVLDKIPRDEANKKFYLIDKEGLVKVSVKGGVRHGLEDFVRNDDEWEGIGIQSRVELLDVVKKVKPTVLIGTSTKGGAFTEEVIREMGKHVERPIIFPLSNPSRLVEVDPKDANDWTEGRALLATGSPFPPAKMPNGKDYNIAECNNALIYPGLGLGAIVSKSRIMSDTMLLAGTQALASLAPALKDPDEALLPDFQDARRANFEVAVAVAEQAIKEGSAGVKWDKSEIRDKVKAIQWEPVYGSYKYDPKGET</sequence>